<reference evidence="7 8" key="1">
    <citation type="submission" date="2014-08" db="EMBL/GenBank/DDBJ databases">
        <authorList>
            <person name="Wibberg D."/>
        </authorList>
    </citation>
    <scope>NUCLEOTIDE SEQUENCE [LARGE SCALE GENOMIC DNA]</scope>
    <source>
        <strain evidence="8">ING2-E5B</strain>
    </source>
</reference>
<keyword evidence="5" id="KW-0732">Signal</keyword>
<dbReference type="AlphaFoldDB" id="A0A098BZE0"/>
<dbReference type="Proteomes" id="UP000032417">
    <property type="component" value="Chromosome 1"/>
</dbReference>
<dbReference type="OrthoDB" id="9794348at2"/>
<evidence type="ECO:0000259" key="6">
    <source>
        <dbReference type="PROSITE" id="PS51352"/>
    </source>
</evidence>
<dbReference type="InterPro" id="IPR050553">
    <property type="entry name" value="Thioredoxin_ResA/DsbE_sf"/>
</dbReference>
<feature type="signal peptide" evidence="5">
    <location>
        <begin position="1"/>
        <end position="23"/>
    </location>
</feature>
<dbReference type="PANTHER" id="PTHR42852">
    <property type="entry name" value="THIOL:DISULFIDE INTERCHANGE PROTEIN DSBE"/>
    <property type="match status" value="1"/>
</dbReference>
<dbReference type="PANTHER" id="PTHR42852:SF6">
    <property type="entry name" value="THIOL:DISULFIDE INTERCHANGE PROTEIN DSBE"/>
    <property type="match status" value="1"/>
</dbReference>
<name>A0A098BZE0_9BACT</name>
<gene>
    <name evidence="7" type="ORF">ING2E5B_1274</name>
</gene>
<keyword evidence="3" id="KW-1015">Disulfide bond</keyword>
<dbReference type="GO" id="GO:0016491">
    <property type="term" value="F:oxidoreductase activity"/>
    <property type="evidence" value="ECO:0007669"/>
    <property type="project" value="InterPro"/>
</dbReference>
<dbReference type="SUPFAM" id="SSF52833">
    <property type="entry name" value="Thioredoxin-like"/>
    <property type="match status" value="1"/>
</dbReference>
<dbReference type="KEGG" id="pbt:ING2E5B_1274"/>
<dbReference type="PROSITE" id="PS51352">
    <property type="entry name" value="THIOREDOXIN_2"/>
    <property type="match status" value="1"/>
</dbReference>
<dbReference type="PATRIC" id="fig|1562970.3.peg.1260"/>
<keyword evidence="4" id="KW-0676">Redox-active center</keyword>
<dbReference type="GO" id="GO:0017004">
    <property type="term" value="P:cytochrome complex assembly"/>
    <property type="evidence" value="ECO:0007669"/>
    <property type="project" value="UniProtKB-KW"/>
</dbReference>
<dbReference type="InterPro" id="IPR013766">
    <property type="entry name" value="Thioredoxin_domain"/>
</dbReference>
<evidence type="ECO:0000256" key="2">
    <source>
        <dbReference type="ARBA" id="ARBA00022748"/>
    </source>
</evidence>
<dbReference type="STRING" id="1562970.ING2E5B_1274"/>
<evidence type="ECO:0000256" key="1">
    <source>
        <dbReference type="ARBA" id="ARBA00004196"/>
    </source>
</evidence>
<dbReference type="GO" id="GO:0030313">
    <property type="term" value="C:cell envelope"/>
    <property type="evidence" value="ECO:0007669"/>
    <property type="project" value="UniProtKB-SubCell"/>
</dbReference>
<dbReference type="PROSITE" id="PS51257">
    <property type="entry name" value="PROKAR_LIPOPROTEIN"/>
    <property type="match status" value="1"/>
</dbReference>
<organism evidence="7 8">
    <name type="scientific">Fermentimonas caenicola</name>
    <dbReference type="NCBI Taxonomy" id="1562970"/>
    <lineage>
        <taxon>Bacteria</taxon>
        <taxon>Pseudomonadati</taxon>
        <taxon>Bacteroidota</taxon>
        <taxon>Bacteroidia</taxon>
        <taxon>Bacteroidales</taxon>
        <taxon>Dysgonomonadaceae</taxon>
        <taxon>Fermentimonas</taxon>
    </lineage>
</organism>
<feature type="domain" description="Thioredoxin" evidence="6">
    <location>
        <begin position="52"/>
        <end position="196"/>
    </location>
</feature>
<evidence type="ECO:0000313" key="7">
    <source>
        <dbReference type="EMBL" id="CEA16024.1"/>
    </source>
</evidence>
<dbReference type="HOGENOM" id="CLU_042529_11_4_10"/>
<keyword evidence="8" id="KW-1185">Reference proteome</keyword>
<protein>
    <recommendedName>
        <fullName evidence="6">Thioredoxin domain-containing protein</fullName>
    </recommendedName>
</protein>
<feature type="chain" id="PRO_5001939064" description="Thioredoxin domain-containing protein" evidence="5">
    <location>
        <begin position="24"/>
        <end position="197"/>
    </location>
</feature>
<proteinExistence type="predicted"/>
<dbReference type="CDD" id="cd02966">
    <property type="entry name" value="TlpA_like_family"/>
    <property type="match status" value="1"/>
</dbReference>
<keyword evidence="2" id="KW-0201">Cytochrome c-type biogenesis</keyword>
<accession>A0A098BZE0</accession>
<dbReference type="GO" id="GO:0016209">
    <property type="term" value="F:antioxidant activity"/>
    <property type="evidence" value="ECO:0007669"/>
    <property type="project" value="InterPro"/>
</dbReference>
<dbReference type="InterPro" id="IPR036249">
    <property type="entry name" value="Thioredoxin-like_sf"/>
</dbReference>
<dbReference type="InterPro" id="IPR000866">
    <property type="entry name" value="AhpC/TSA"/>
</dbReference>
<evidence type="ECO:0000256" key="3">
    <source>
        <dbReference type="ARBA" id="ARBA00023157"/>
    </source>
</evidence>
<evidence type="ECO:0000256" key="5">
    <source>
        <dbReference type="SAM" id="SignalP"/>
    </source>
</evidence>
<dbReference type="Gene3D" id="3.40.30.10">
    <property type="entry name" value="Glutaredoxin"/>
    <property type="match status" value="1"/>
</dbReference>
<comment type="subcellular location">
    <subcellularLocation>
        <location evidence="1">Cell envelope</location>
    </subcellularLocation>
</comment>
<evidence type="ECO:0000256" key="4">
    <source>
        <dbReference type="ARBA" id="ARBA00023284"/>
    </source>
</evidence>
<dbReference type="Pfam" id="PF00578">
    <property type="entry name" value="AhpC-TSA"/>
    <property type="match status" value="1"/>
</dbReference>
<sequence>MVKNLFISFIVLLLMSCGNSSSSKSDSNQIESVESVNAEEKQNKTEGYQFLVNVGEMAPDFDMQLPDGNIVKLSSLRGKVVMLQFTASWCGVCRKEMPHIESRIWQRHKNNPEFALYGIDREEPVEKIEELIEATKVTYPIGLDPDAGIFSLYAEANAGITRNVIIDKDGKIVMLTRLFEEEEFNQMVETIDRLLQN</sequence>
<evidence type="ECO:0000313" key="8">
    <source>
        <dbReference type="Proteomes" id="UP000032417"/>
    </source>
</evidence>
<dbReference type="EMBL" id="LN515532">
    <property type="protein sequence ID" value="CEA16024.1"/>
    <property type="molecule type" value="Genomic_DNA"/>
</dbReference>